<proteinExistence type="predicted"/>
<dbReference type="InterPro" id="IPR050791">
    <property type="entry name" value="Aldo-Keto_reductase"/>
</dbReference>
<dbReference type="GO" id="GO:0016491">
    <property type="term" value="F:oxidoreductase activity"/>
    <property type="evidence" value="ECO:0007669"/>
    <property type="project" value="UniProtKB-KW"/>
</dbReference>
<evidence type="ECO:0000259" key="2">
    <source>
        <dbReference type="Pfam" id="PF00248"/>
    </source>
</evidence>
<gene>
    <name evidence="3" type="ORF">N0V93_005759</name>
</gene>
<dbReference type="Proteomes" id="UP001140453">
    <property type="component" value="Unassembled WGS sequence"/>
</dbReference>
<dbReference type="EMBL" id="JAPEVB010000003">
    <property type="protein sequence ID" value="KAJ4392136.1"/>
    <property type="molecule type" value="Genomic_DNA"/>
</dbReference>
<dbReference type="Gene3D" id="3.20.20.100">
    <property type="entry name" value="NADP-dependent oxidoreductase domain"/>
    <property type="match status" value="1"/>
</dbReference>
<keyword evidence="4" id="KW-1185">Reference proteome</keyword>
<dbReference type="SUPFAM" id="SSF51430">
    <property type="entry name" value="NAD(P)-linked oxidoreductase"/>
    <property type="match status" value="1"/>
</dbReference>
<reference evidence="3" key="1">
    <citation type="submission" date="2022-10" db="EMBL/GenBank/DDBJ databases">
        <title>Tapping the CABI collections for fungal endophytes: first genome assemblies for Collariella, Neodidymelliopsis, Ascochyta clinopodiicola, Didymella pomorum, Didymosphaeria variabile, Neocosmospora piperis and Neocucurbitaria cava.</title>
        <authorList>
            <person name="Hill R."/>
        </authorList>
    </citation>
    <scope>NUCLEOTIDE SEQUENCE</scope>
    <source>
        <strain evidence="3">IMI 355082</strain>
    </source>
</reference>
<protein>
    <recommendedName>
        <fullName evidence="2">NADP-dependent oxidoreductase domain-containing protein</fullName>
    </recommendedName>
</protein>
<dbReference type="AlphaFoldDB" id="A0A9W9CYG0"/>
<dbReference type="PANTHER" id="PTHR43625:SF40">
    <property type="entry name" value="ALDO-KETO REDUCTASE YAKC [NADP(+)]"/>
    <property type="match status" value="1"/>
</dbReference>
<evidence type="ECO:0000313" key="4">
    <source>
        <dbReference type="Proteomes" id="UP001140453"/>
    </source>
</evidence>
<keyword evidence="1" id="KW-0560">Oxidoreductase</keyword>
<feature type="domain" description="NADP-dependent oxidoreductase" evidence="2">
    <location>
        <begin position="22"/>
        <end position="320"/>
    </location>
</feature>
<organism evidence="3 4">
    <name type="scientific">Gnomoniopsis smithogilvyi</name>
    <dbReference type="NCBI Taxonomy" id="1191159"/>
    <lineage>
        <taxon>Eukaryota</taxon>
        <taxon>Fungi</taxon>
        <taxon>Dikarya</taxon>
        <taxon>Ascomycota</taxon>
        <taxon>Pezizomycotina</taxon>
        <taxon>Sordariomycetes</taxon>
        <taxon>Sordariomycetidae</taxon>
        <taxon>Diaporthales</taxon>
        <taxon>Gnomoniaceae</taxon>
        <taxon>Gnomoniopsis</taxon>
    </lineage>
</organism>
<comment type="caution">
    <text evidence="3">The sequence shown here is derived from an EMBL/GenBank/DDBJ whole genome shotgun (WGS) entry which is preliminary data.</text>
</comment>
<dbReference type="InterPro" id="IPR023210">
    <property type="entry name" value="NADP_OxRdtase_dom"/>
</dbReference>
<dbReference type="PANTHER" id="PTHR43625">
    <property type="entry name" value="AFLATOXIN B1 ALDEHYDE REDUCTASE"/>
    <property type="match status" value="1"/>
</dbReference>
<dbReference type="Pfam" id="PF00248">
    <property type="entry name" value="Aldo_ket_red"/>
    <property type="match status" value="1"/>
</dbReference>
<name>A0A9W9CYG0_9PEZI</name>
<dbReference type="GO" id="GO:0005737">
    <property type="term" value="C:cytoplasm"/>
    <property type="evidence" value="ECO:0007669"/>
    <property type="project" value="TreeGrafter"/>
</dbReference>
<evidence type="ECO:0000256" key="1">
    <source>
        <dbReference type="ARBA" id="ARBA00023002"/>
    </source>
</evidence>
<sequence>MAAPKKLPSRQLGKNGPQVPGLGFGMMGLSVAYGKTPTDDERFEILDRAWELGSTFWDTAAGYGDSEVLIGKWFALHPERRQDIFLATKFGLGWKIVDGKVQILIDSSPENCRAACEEALGKLGTDYIDIFYVHRFDKVTPVEKTMEALVELKKEGKIKYIGFSECSSETLRRGHAVHPVTAAQIEYNPWTLDIESDAGTNLLTTCRELGVAVVTYAPLGRGFLTGRYKSPDDFDEKDSRRQLPRFSAENFSKNLDLVRIFEDLAAQKGCTPAQAVLAWIMAQGPDFFPIPGTKNIKYLEQNLGSLEIRVTPEEDKQIRDTINSMGGASGLRTVDTSAAFADTPPL</sequence>
<dbReference type="InterPro" id="IPR036812">
    <property type="entry name" value="NAD(P)_OxRdtase_dom_sf"/>
</dbReference>
<evidence type="ECO:0000313" key="3">
    <source>
        <dbReference type="EMBL" id="KAJ4392136.1"/>
    </source>
</evidence>
<dbReference type="OrthoDB" id="37537at2759"/>
<accession>A0A9W9CYG0</accession>